<reference evidence="1 2" key="1">
    <citation type="submission" date="2018-06" db="EMBL/GenBank/DDBJ databases">
        <title>Comparative genomics reveals the genomic features of Rhizophagus irregularis, R. cerebriforme, R. diaphanum and Gigaspora rosea, and their symbiotic lifestyle signature.</title>
        <authorList>
            <person name="Morin E."/>
            <person name="San Clemente H."/>
            <person name="Chen E.C.H."/>
            <person name="De La Providencia I."/>
            <person name="Hainaut M."/>
            <person name="Kuo A."/>
            <person name="Kohler A."/>
            <person name="Murat C."/>
            <person name="Tang N."/>
            <person name="Roy S."/>
            <person name="Loubradou J."/>
            <person name="Henrissat B."/>
            <person name="Grigoriev I.V."/>
            <person name="Corradi N."/>
            <person name="Roux C."/>
            <person name="Martin F.M."/>
        </authorList>
    </citation>
    <scope>NUCLEOTIDE SEQUENCE [LARGE SCALE GENOMIC DNA]</scope>
    <source>
        <strain evidence="1 2">DAOM 194757</strain>
    </source>
</reference>
<accession>A0A397VM10</accession>
<sequence>MDLANYTSSFNSTCLPTASNNVKEWAGFFEAVRLGVQQHNLPTRLYQSSGFDRQPLRVEYDAKLRLYVNAALPVKELLPQGVFGATPAGFLGASDLVLCTNNFAEAKMPV</sequence>
<keyword evidence="2" id="KW-1185">Reference proteome</keyword>
<gene>
    <name evidence="1" type="ORF">C2G38_2033242</name>
</gene>
<dbReference type="STRING" id="44941.A0A397VM10"/>
<evidence type="ECO:0000313" key="2">
    <source>
        <dbReference type="Proteomes" id="UP000266673"/>
    </source>
</evidence>
<dbReference type="EMBL" id="QKWP01000290">
    <property type="protein sequence ID" value="RIB22861.1"/>
    <property type="molecule type" value="Genomic_DNA"/>
</dbReference>
<dbReference type="Proteomes" id="UP000266673">
    <property type="component" value="Unassembled WGS sequence"/>
</dbReference>
<comment type="caution">
    <text evidence="1">The sequence shown here is derived from an EMBL/GenBank/DDBJ whole genome shotgun (WGS) entry which is preliminary data.</text>
</comment>
<protein>
    <submittedName>
        <fullName evidence="1">Uncharacterized protein</fullName>
    </submittedName>
</protein>
<name>A0A397VM10_9GLOM</name>
<organism evidence="1 2">
    <name type="scientific">Gigaspora rosea</name>
    <dbReference type="NCBI Taxonomy" id="44941"/>
    <lineage>
        <taxon>Eukaryota</taxon>
        <taxon>Fungi</taxon>
        <taxon>Fungi incertae sedis</taxon>
        <taxon>Mucoromycota</taxon>
        <taxon>Glomeromycotina</taxon>
        <taxon>Glomeromycetes</taxon>
        <taxon>Diversisporales</taxon>
        <taxon>Gigasporaceae</taxon>
        <taxon>Gigaspora</taxon>
    </lineage>
</organism>
<dbReference type="OrthoDB" id="2156052at2759"/>
<dbReference type="AlphaFoldDB" id="A0A397VM10"/>
<evidence type="ECO:0000313" key="1">
    <source>
        <dbReference type="EMBL" id="RIB22861.1"/>
    </source>
</evidence>
<proteinExistence type="predicted"/>